<evidence type="ECO:0000256" key="4">
    <source>
        <dbReference type="ARBA" id="ARBA00023015"/>
    </source>
</evidence>
<feature type="compositionally biased region" description="Low complexity" evidence="10">
    <location>
        <begin position="166"/>
        <end position="190"/>
    </location>
</feature>
<name>A0ABP1NEI9_XYLVO</name>
<dbReference type="PANTHER" id="PTHR13512">
    <property type="entry name" value="MEDIATOR COMPLEX SUBUNIT 28"/>
    <property type="match status" value="1"/>
</dbReference>
<evidence type="ECO:0000313" key="12">
    <source>
        <dbReference type="Proteomes" id="UP001642520"/>
    </source>
</evidence>
<comment type="similarity">
    <text evidence="2">Belongs to the Mediator complex subunit 28 family.</text>
</comment>
<evidence type="ECO:0000256" key="10">
    <source>
        <dbReference type="SAM" id="MobiDB-lite"/>
    </source>
</evidence>
<comment type="caution">
    <text evidence="11">The sequence shown here is derived from an EMBL/GenBank/DDBJ whole genome shotgun (WGS) entry which is preliminary data.</text>
</comment>
<sequence>MRLSTLMLYLVYRDQWNPKFAASIMATPTNGNGNLIDEFEEAFQQCLSILITKDEDLGNNGIGVSSGLTVDKEEARSEVEQVTLRFIDLARQMEAFFLQKRFLLSALKPELVVKEDINDLRLELGRKEDLIKKHYDKITVWQNLLADLQGWAKSPAQGPAPNGLPNGTQSGQNQQATNGGGNTTMQQQQQILQHQQQLQQQQQLQHLQQHQQHLQQQQLHQQQVQQGSGAPPSSGLQGVGVSVGQQGMFMTQGGVGVTGARAGFPVGGVGSTALQGPLAFLEKTTSNIGMPERRS</sequence>
<evidence type="ECO:0000256" key="6">
    <source>
        <dbReference type="ARBA" id="ARBA00023159"/>
    </source>
</evidence>
<evidence type="ECO:0000256" key="7">
    <source>
        <dbReference type="ARBA" id="ARBA00023163"/>
    </source>
</evidence>
<evidence type="ECO:0000256" key="5">
    <source>
        <dbReference type="ARBA" id="ARBA00023054"/>
    </source>
</evidence>
<evidence type="ECO:0000256" key="9">
    <source>
        <dbReference type="ARBA" id="ARBA00031964"/>
    </source>
</evidence>
<gene>
    <name evidence="11" type="ORF">XYLVIOL_LOCUS3006</name>
</gene>
<keyword evidence="8" id="KW-0539">Nucleus</keyword>
<keyword evidence="5" id="KW-0175">Coiled coil</keyword>
<dbReference type="PANTHER" id="PTHR13512:SF2">
    <property type="entry name" value="MEDIATOR OF RNA POLYMERASE II TRANSCRIPTION SUBUNIT 28"/>
    <property type="match status" value="1"/>
</dbReference>
<accession>A0ABP1NEI9</accession>
<feature type="region of interest" description="Disordered" evidence="10">
    <location>
        <begin position="213"/>
        <end position="240"/>
    </location>
</feature>
<evidence type="ECO:0000256" key="1">
    <source>
        <dbReference type="ARBA" id="ARBA00004123"/>
    </source>
</evidence>
<dbReference type="EMBL" id="CAXAJV020001288">
    <property type="protein sequence ID" value="CAL7937981.1"/>
    <property type="molecule type" value="Genomic_DNA"/>
</dbReference>
<reference evidence="11 12" key="1">
    <citation type="submission" date="2024-08" db="EMBL/GenBank/DDBJ databases">
        <authorList>
            <person name="Will J Nash"/>
            <person name="Angela Man"/>
            <person name="Seanna McTaggart"/>
            <person name="Kendall Baker"/>
            <person name="Tom Barker"/>
            <person name="Leah Catchpole"/>
            <person name="Alex Durrant"/>
            <person name="Karim Gharbi"/>
            <person name="Naomi Irish"/>
            <person name="Gemy Kaithakottil"/>
            <person name="Debby Ku"/>
            <person name="Aaliyah Providence"/>
            <person name="Felix Shaw"/>
            <person name="David Swarbreck"/>
            <person name="Chris Watkins"/>
            <person name="Ann M. McCartney"/>
            <person name="Giulio Formenti"/>
            <person name="Alice Mouton"/>
            <person name="Noel Vella"/>
            <person name="Bjorn M von Reumont"/>
            <person name="Adriana Vella"/>
            <person name="Wilfried Haerty"/>
        </authorList>
    </citation>
    <scope>NUCLEOTIDE SEQUENCE [LARGE SCALE GENOMIC DNA]</scope>
</reference>
<dbReference type="Proteomes" id="UP001642520">
    <property type="component" value="Unassembled WGS sequence"/>
</dbReference>
<dbReference type="InterPro" id="IPR021640">
    <property type="entry name" value="Mediator_Med28"/>
</dbReference>
<evidence type="ECO:0000256" key="2">
    <source>
        <dbReference type="ARBA" id="ARBA00005571"/>
    </source>
</evidence>
<evidence type="ECO:0000256" key="8">
    <source>
        <dbReference type="ARBA" id="ARBA00023242"/>
    </source>
</evidence>
<evidence type="ECO:0000313" key="11">
    <source>
        <dbReference type="EMBL" id="CAL7937981.1"/>
    </source>
</evidence>
<organism evidence="11 12">
    <name type="scientific">Xylocopa violacea</name>
    <name type="common">Violet carpenter bee</name>
    <name type="synonym">Apis violacea</name>
    <dbReference type="NCBI Taxonomy" id="135666"/>
    <lineage>
        <taxon>Eukaryota</taxon>
        <taxon>Metazoa</taxon>
        <taxon>Ecdysozoa</taxon>
        <taxon>Arthropoda</taxon>
        <taxon>Hexapoda</taxon>
        <taxon>Insecta</taxon>
        <taxon>Pterygota</taxon>
        <taxon>Neoptera</taxon>
        <taxon>Endopterygota</taxon>
        <taxon>Hymenoptera</taxon>
        <taxon>Apocrita</taxon>
        <taxon>Aculeata</taxon>
        <taxon>Apoidea</taxon>
        <taxon>Anthophila</taxon>
        <taxon>Apidae</taxon>
        <taxon>Xylocopa</taxon>
        <taxon>Xylocopa</taxon>
    </lineage>
</organism>
<proteinExistence type="inferred from homology"/>
<keyword evidence="12" id="KW-1185">Reference proteome</keyword>
<feature type="region of interest" description="Disordered" evidence="10">
    <location>
        <begin position="152"/>
        <end position="190"/>
    </location>
</feature>
<keyword evidence="6" id="KW-0010">Activator</keyword>
<comment type="subcellular location">
    <subcellularLocation>
        <location evidence="1">Nucleus</location>
    </subcellularLocation>
</comment>
<protein>
    <recommendedName>
        <fullName evidence="3">Mediator of RNA polymerase II transcription subunit 28</fullName>
    </recommendedName>
    <alternativeName>
        <fullName evidence="9">Mediator complex subunit 28</fullName>
    </alternativeName>
</protein>
<evidence type="ECO:0000256" key="3">
    <source>
        <dbReference type="ARBA" id="ARBA00019683"/>
    </source>
</evidence>
<keyword evidence="7" id="KW-0804">Transcription</keyword>
<dbReference type="Pfam" id="PF11594">
    <property type="entry name" value="Med28"/>
    <property type="match status" value="1"/>
</dbReference>
<keyword evidence="4" id="KW-0805">Transcription regulation</keyword>
<feature type="compositionally biased region" description="Low complexity" evidence="10">
    <location>
        <begin position="213"/>
        <end position="226"/>
    </location>
</feature>